<feature type="region of interest" description="Disordered" evidence="1">
    <location>
        <begin position="24"/>
        <end position="47"/>
    </location>
</feature>
<dbReference type="CDD" id="cd21450">
    <property type="entry name" value="DLC-like_DYNLL1-like"/>
    <property type="match status" value="1"/>
</dbReference>
<reference evidence="4" key="2">
    <citation type="submission" date="2012-11" db="EMBL/GenBank/DDBJ databases">
        <authorList>
            <person name="Kuo A."/>
            <person name="Curtis B.A."/>
            <person name="Tanifuji G."/>
            <person name="Burki F."/>
            <person name="Gruber A."/>
            <person name="Irimia M."/>
            <person name="Maruyama S."/>
            <person name="Arias M.C."/>
            <person name="Ball S.G."/>
            <person name="Gile G.H."/>
            <person name="Hirakawa Y."/>
            <person name="Hopkins J.F."/>
            <person name="Rensing S.A."/>
            <person name="Schmutz J."/>
            <person name="Symeonidi A."/>
            <person name="Elias M."/>
            <person name="Eveleigh R.J."/>
            <person name="Herman E.K."/>
            <person name="Klute M.J."/>
            <person name="Nakayama T."/>
            <person name="Obornik M."/>
            <person name="Reyes-Prieto A."/>
            <person name="Armbrust E.V."/>
            <person name="Aves S.J."/>
            <person name="Beiko R.G."/>
            <person name="Coutinho P."/>
            <person name="Dacks J.B."/>
            <person name="Durnford D.G."/>
            <person name="Fast N.M."/>
            <person name="Green B.R."/>
            <person name="Grisdale C."/>
            <person name="Hempe F."/>
            <person name="Henrissat B."/>
            <person name="Hoppner M.P."/>
            <person name="Ishida K.-I."/>
            <person name="Kim E."/>
            <person name="Koreny L."/>
            <person name="Kroth P.G."/>
            <person name="Liu Y."/>
            <person name="Malik S.-B."/>
            <person name="Maier U.G."/>
            <person name="McRose D."/>
            <person name="Mock T."/>
            <person name="Neilson J.A."/>
            <person name="Onodera N.T."/>
            <person name="Poole A.M."/>
            <person name="Pritham E.J."/>
            <person name="Richards T.A."/>
            <person name="Rocap G."/>
            <person name="Roy S.W."/>
            <person name="Sarai C."/>
            <person name="Schaack S."/>
            <person name="Shirato S."/>
            <person name="Slamovits C.H."/>
            <person name="Spencer D.F."/>
            <person name="Suzuki S."/>
            <person name="Worden A.Z."/>
            <person name="Zauner S."/>
            <person name="Barry K."/>
            <person name="Bell C."/>
            <person name="Bharti A.K."/>
            <person name="Crow J.A."/>
            <person name="Grimwood J."/>
            <person name="Kramer R."/>
            <person name="Lindquist E."/>
            <person name="Lucas S."/>
            <person name="Salamov A."/>
            <person name="McFadden G.I."/>
            <person name="Lane C.E."/>
            <person name="Keeling P.J."/>
            <person name="Gray M.W."/>
            <person name="Grigoriev I.V."/>
            <person name="Archibald J.M."/>
        </authorList>
    </citation>
    <scope>NUCLEOTIDE SEQUENCE</scope>
    <source>
        <strain evidence="4">CCMP2712</strain>
    </source>
</reference>
<dbReference type="GO" id="GO:0005868">
    <property type="term" value="C:cytoplasmic dynein complex"/>
    <property type="evidence" value="ECO:0007669"/>
    <property type="project" value="TreeGrafter"/>
</dbReference>
<dbReference type="PANTHER" id="PTHR11886">
    <property type="entry name" value="DYNEIN LIGHT CHAIN"/>
    <property type="match status" value="1"/>
</dbReference>
<reference evidence="3" key="3">
    <citation type="submission" date="2015-06" db="UniProtKB">
        <authorList>
            <consortium name="EnsemblProtists"/>
        </authorList>
    </citation>
    <scope>IDENTIFICATION</scope>
</reference>
<dbReference type="Proteomes" id="UP000011087">
    <property type="component" value="Unassembled WGS sequence"/>
</dbReference>
<dbReference type="KEGG" id="gtt:GUITHDRAFT_120283"/>
<dbReference type="Pfam" id="PF01221">
    <property type="entry name" value="Dynein_light"/>
    <property type="match status" value="1"/>
</dbReference>
<dbReference type="HOGENOM" id="CLU_486136_0_0_1"/>
<evidence type="ECO:0000313" key="4">
    <source>
        <dbReference type="Proteomes" id="UP000011087"/>
    </source>
</evidence>
<proteinExistence type="predicted"/>
<feature type="region of interest" description="Disordered" evidence="1">
    <location>
        <begin position="133"/>
        <end position="164"/>
    </location>
</feature>
<dbReference type="PANTHER" id="PTHR11886:SF35">
    <property type="entry name" value="DYNEIN LIGHT CHAIN"/>
    <property type="match status" value="1"/>
</dbReference>
<keyword evidence="4" id="KW-1185">Reference proteome</keyword>
<dbReference type="AlphaFoldDB" id="L1IC81"/>
<dbReference type="SUPFAM" id="SSF54648">
    <property type="entry name" value="DLC"/>
    <property type="match status" value="1"/>
</dbReference>
<dbReference type="OrthoDB" id="10033309at2759"/>
<dbReference type="GeneID" id="17290271"/>
<dbReference type="InterPro" id="IPR037177">
    <property type="entry name" value="DLC_sf"/>
</dbReference>
<name>L1IC81_GUITC</name>
<sequence length="561" mass="64876">MPPVPPWHMRHRLTLHVPVRRKNWQAKKTSAGNAPGNHSPRKEFAREGMEVERKELVIDLREKIGLSLNIQNNVFNLLYGGKAEAEARAQMEEAAKEFQSWFVEADQTETTGVMRLLCVSMTLEKDKVAIQGSPESWNGRKNLEDDPEGFNPDAPSPYASEPDVETYNEEWGTGYAHQNRFNQKFDELFKEFVEEYWQYLKQTREQEETIQVRLEKADGEDGIWYKGPKKIVALSNSEVIWDFEKEASNRKLWSEEHKVLKQPWRIVGQYANLERWFFEGIGTTTYTLNSQNQLVLWSQQDTDGPMSLTDRERMRLRQQSQIAAKEAKGKALEYEEQQLMNEVARMVEVGPCHDPSNGIFQWRIKSLKAQLLHKAIFWTNTEKKLPGGSVADKMTTEKNPTGEGNELIEFWKYEKKIGSIRKKYVMEDRQRLMDQIEIFTPTYKAVIKNEGSGPSDDGGGDHYMTMENQRKITNIVALALDMHMPDYDEDRIACFIKTLLERRIGPTWHVLVGRSFGFSIQCEARHFLHLYMQHLGVVIWKSEPDPNAGKKKIEGGVQAEG</sequence>
<dbReference type="InterPro" id="IPR001372">
    <property type="entry name" value="Dynein_light_chain_typ-1/2"/>
</dbReference>
<dbReference type="RefSeq" id="XP_005820519.1">
    <property type="nucleotide sequence ID" value="XM_005820462.1"/>
</dbReference>
<dbReference type="EnsemblProtists" id="EKX33539">
    <property type="protein sequence ID" value="EKX33539"/>
    <property type="gene ID" value="GUITHDRAFT_120283"/>
</dbReference>
<gene>
    <name evidence="2" type="ORF">GUITHDRAFT_120283</name>
</gene>
<dbReference type="SMART" id="SM01375">
    <property type="entry name" value="Dynein_light"/>
    <property type="match status" value="1"/>
</dbReference>
<dbReference type="GO" id="GO:0045505">
    <property type="term" value="F:dynein intermediate chain binding"/>
    <property type="evidence" value="ECO:0007669"/>
    <property type="project" value="TreeGrafter"/>
</dbReference>
<protein>
    <submittedName>
        <fullName evidence="2 3">Uncharacterized protein</fullName>
    </submittedName>
</protein>
<dbReference type="GO" id="GO:0007017">
    <property type="term" value="P:microtubule-based process"/>
    <property type="evidence" value="ECO:0007669"/>
    <property type="project" value="InterPro"/>
</dbReference>
<dbReference type="EMBL" id="JH993138">
    <property type="protein sequence ID" value="EKX33539.1"/>
    <property type="molecule type" value="Genomic_DNA"/>
</dbReference>
<dbReference type="Gene3D" id="3.30.740.10">
    <property type="entry name" value="Protein Inhibitor Of Neuronal Nitric Oxide Synthase"/>
    <property type="match status" value="1"/>
</dbReference>
<dbReference type="PaxDb" id="55529-EKX33539"/>
<accession>L1IC81</accession>
<dbReference type="STRING" id="905079.L1IC81"/>
<evidence type="ECO:0000256" key="1">
    <source>
        <dbReference type="SAM" id="MobiDB-lite"/>
    </source>
</evidence>
<reference evidence="2 4" key="1">
    <citation type="journal article" date="2012" name="Nature">
        <title>Algal genomes reveal evolutionary mosaicism and the fate of nucleomorphs.</title>
        <authorList>
            <consortium name="DOE Joint Genome Institute"/>
            <person name="Curtis B.A."/>
            <person name="Tanifuji G."/>
            <person name="Burki F."/>
            <person name="Gruber A."/>
            <person name="Irimia M."/>
            <person name="Maruyama S."/>
            <person name="Arias M.C."/>
            <person name="Ball S.G."/>
            <person name="Gile G.H."/>
            <person name="Hirakawa Y."/>
            <person name="Hopkins J.F."/>
            <person name="Kuo A."/>
            <person name="Rensing S.A."/>
            <person name="Schmutz J."/>
            <person name="Symeonidi A."/>
            <person name="Elias M."/>
            <person name="Eveleigh R.J."/>
            <person name="Herman E.K."/>
            <person name="Klute M.J."/>
            <person name="Nakayama T."/>
            <person name="Obornik M."/>
            <person name="Reyes-Prieto A."/>
            <person name="Armbrust E.V."/>
            <person name="Aves S.J."/>
            <person name="Beiko R.G."/>
            <person name="Coutinho P."/>
            <person name="Dacks J.B."/>
            <person name="Durnford D.G."/>
            <person name="Fast N.M."/>
            <person name="Green B.R."/>
            <person name="Grisdale C.J."/>
            <person name="Hempel F."/>
            <person name="Henrissat B."/>
            <person name="Hoppner M.P."/>
            <person name="Ishida K."/>
            <person name="Kim E."/>
            <person name="Koreny L."/>
            <person name="Kroth P.G."/>
            <person name="Liu Y."/>
            <person name="Malik S.B."/>
            <person name="Maier U.G."/>
            <person name="McRose D."/>
            <person name="Mock T."/>
            <person name="Neilson J.A."/>
            <person name="Onodera N.T."/>
            <person name="Poole A.M."/>
            <person name="Pritham E.J."/>
            <person name="Richards T.A."/>
            <person name="Rocap G."/>
            <person name="Roy S.W."/>
            <person name="Sarai C."/>
            <person name="Schaack S."/>
            <person name="Shirato S."/>
            <person name="Slamovits C.H."/>
            <person name="Spencer D.F."/>
            <person name="Suzuki S."/>
            <person name="Worden A.Z."/>
            <person name="Zauner S."/>
            <person name="Barry K."/>
            <person name="Bell C."/>
            <person name="Bharti A.K."/>
            <person name="Crow J.A."/>
            <person name="Grimwood J."/>
            <person name="Kramer R."/>
            <person name="Lindquist E."/>
            <person name="Lucas S."/>
            <person name="Salamov A."/>
            <person name="McFadden G.I."/>
            <person name="Lane C.E."/>
            <person name="Keeling P.J."/>
            <person name="Gray M.W."/>
            <person name="Grigoriev I.V."/>
            <person name="Archibald J.M."/>
        </authorList>
    </citation>
    <scope>NUCLEOTIDE SEQUENCE</scope>
    <source>
        <strain evidence="2 4">CCMP2712</strain>
    </source>
</reference>
<evidence type="ECO:0000313" key="3">
    <source>
        <dbReference type="EnsemblProtists" id="EKX33539"/>
    </source>
</evidence>
<evidence type="ECO:0000313" key="2">
    <source>
        <dbReference type="EMBL" id="EKX33539.1"/>
    </source>
</evidence>
<organism evidence="2">
    <name type="scientific">Guillardia theta (strain CCMP2712)</name>
    <name type="common">Cryptophyte</name>
    <dbReference type="NCBI Taxonomy" id="905079"/>
    <lineage>
        <taxon>Eukaryota</taxon>
        <taxon>Cryptophyceae</taxon>
        <taxon>Pyrenomonadales</taxon>
        <taxon>Geminigeraceae</taxon>
        <taxon>Guillardia</taxon>
    </lineage>
</organism>